<name>A0A0E3GTR9_SACSO</name>
<gene>
    <name evidence="12" type="ORF">HFC64_00475</name>
    <name evidence="13" type="ORF">SSOP1_1132</name>
    <name evidence="4" type="ORF">SULA_2105</name>
    <name evidence="2" type="ORF">SULB_2106</name>
    <name evidence="3" type="ORF">SULC_2104</name>
    <name evidence="5" type="ORF">SULG_10620</name>
    <name evidence="6" type="ORF">SULH_10620</name>
    <name evidence="7" type="ORF">SULI_10620</name>
    <name evidence="8" type="ORF">SULM_10610</name>
    <name evidence="9" type="ORF">SULN_10610</name>
    <name evidence="10" type="ORF">SULO_10620</name>
    <name evidence="11" type="ORF">SULZ_10560</name>
</gene>
<evidence type="ECO:0000313" key="8">
    <source>
        <dbReference type="EMBL" id="AZF76647.1"/>
    </source>
</evidence>
<evidence type="ECO:0000313" key="15">
    <source>
        <dbReference type="Proteomes" id="UP000033085"/>
    </source>
</evidence>
<evidence type="ECO:0000313" key="24">
    <source>
        <dbReference type="Proteomes" id="UP000282269"/>
    </source>
</evidence>
<evidence type="ECO:0000313" key="16">
    <source>
        <dbReference type="Proteomes" id="UP000033106"/>
    </source>
</evidence>
<dbReference type="EMBL" id="CP050869">
    <property type="protein sequence ID" value="QPG48663.1"/>
    <property type="molecule type" value="Genomic_DNA"/>
</dbReference>
<evidence type="ECO:0000313" key="2">
    <source>
        <dbReference type="EMBL" id="AKA74301.1"/>
    </source>
</evidence>
<dbReference type="Proteomes" id="UP000269431">
    <property type="component" value="Chromosome"/>
</dbReference>
<evidence type="ECO:0000313" key="14">
    <source>
        <dbReference type="Proteomes" id="UP000033057"/>
    </source>
</evidence>
<dbReference type="Proteomes" id="UP000076770">
    <property type="component" value="Chromosome i"/>
</dbReference>
<evidence type="ECO:0000313" key="10">
    <source>
        <dbReference type="EMBL" id="AZF81859.1"/>
    </source>
</evidence>
<evidence type="ECO:0000313" key="4">
    <source>
        <dbReference type="EMBL" id="AKA79689.1"/>
    </source>
</evidence>
<dbReference type="InterPro" id="IPR011017">
    <property type="entry name" value="TRASH_dom"/>
</dbReference>
<evidence type="ECO:0000313" key="23">
    <source>
        <dbReference type="Proteomes" id="UP000278715"/>
    </source>
</evidence>
<evidence type="ECO:0000313" key="13">
    <source>
        <dbReference type="EMBL" id="SAI84686.1"/>
    </source>
</evidence>
<dbReference type="AlphaFoldDB" id="A0A0E3GTR9"/>
<evidence type="ECO:0000313" key="5">
    <source>
        <dbReference type="EMBL" id="AZF68784.1"/>
    </source>
</evidence>
<evidence type="ECO:0000313" key="21">
    <source>
        <dbReference type="Proteomes" id="UP000273443"/>
    </source>
</evidence>
<reference evidence="13" key="3">
    <citation type="submission" date="2016-04" db="EMBL/GenBank/DDBJ databases">
        <authorList>
            <person name="Evans L.H."/>
            <person name="Alamgir A."/>
            <person name="Owens N."/>
            <person name="Weber N.D."/>
            <person name="Virtaneva K."/>
            <person name="Barbian K."/>
            <person name="Babar A."/>
            <person name="Rosenke K."/>
        </authorList>
    </citation>
    <scope>NUCLEOTIDE SEQUENCE</scope>
    <source>
        <strain evidence="13">P1</strain>
    </source>
</reference>
<evidence type="ECO:0000313" key="22">
    <source>
        <dbReference type="Proteomes" id="UP000275843"/>
    </source>
</evidence>
<dbReference type="EMBL" id="CP033238">
    <property type="protein sequence ID" value="AZF76647.1"/>
    <property type="molecule type" value="Genomic_DNA"/>
</dbReference>
<dbReference type="KEGG" id="ssol:SULB_2106"/>
<dbReference type="KEGG" id="ssof:SULC_2104"/>
<reference evidence="18 19" key="4">
    <citation type="journal article" date="2018" name="Proc. Natl. Acad. Sci. U.S.A.">
        <title>Nonmutational mechanism of inheritance in the Archaeon Sulfolobus solfataricus.</title>
        <authorList>
            <person name="Payne S."/>
            <person name="McCarthy S."/>
            <person name="Johnson T."/>
            <person name="North E."/>
            <person name="Blum P."/>
        </authorList>
    </citation>
    <scope>NUCLEOTIDE SEQUENCE [LARGE SCALE GENOMIC DNA]</scope>
    <source>
        <strain evidence="6 18">SARC-H</strain>
        <strain evidence="7 22">SARC-I</strain>
        <strain evidence="9 23">SARC-N</strain>
        <strain evidence="10 24">SARC-O</strain>
        <strain evidence="11 19">SUL120</strain>
        <strain evidence="5 20">SULG</strain>
        <strain evidence="8 21">SULM</strain>
    </source>
</reference>
<dbReference type="EMBL" id="CP011055">
    <property type="protein sequence ID" value="AKA74301.1"/>
    <property type="molecule type" value="Genomic_DNA"/>
</dbReference>
<dbReference type="Proteomes" id="UP000275843">
    <property type="component" value="Chromosome"/>
</dbReference>
<dbReference type="Proteomes" id="UP000033106">
    <property type="component" value="Chromosome"/>
</dbReference>
<dbReference type="EMBL" id="CP033241">
    <property type="protein sequence ID" value="AZF84432.1"/>
    <property type="molecule type" value="Genomic_DNA"/>
</dbReference>
<dbReference type="EMBL" id="CP033237">
    <property type="protein sequence ID" value="AZF74024.1"/>
    <property type="molecule type" value="Genomic_DNA"/>
</dbReference>
<accession>A0A0E3GTR9</accession>
<feature type="domain" description="TRASH" evidence="1">
    <location>
        <begin position="19"/>
        <end position="55"/>
    </location>
</feature>
<dbReference type="Proteomes" id="UP000267993">
    <property type="component" value="Chromosome"/>
</dbReference>
<evidence type="ECO:0000313" key="25">
    <source>
        <dbReference type="Proteomes" id="UP000594632"/>
    </source>
</evidence>
<proteinExistence type="predicted"/>
<dbReference type="EMBL" id="CP033240">
    <property type="protein sequence ID" value="AZF81859.1"/>
    <property type="molecule type" value="Genomic_DNA"/>
</dbReference>
<dbReference type="Proteomes" id="UP000273443">
    <property type="component" value="Chromosome"/>
</dbReference>
<evidence type="ECO:0000313" key="9">
    <source>
        <dbReference type="EMBL" id="AZF79255.1"/>
    </source>
</evidence>
<organism evidence="2 15">
    <name type="scientific">Saccharolobus solfataricus</name>
    <name type="common">Sulfolobus solfataricus</name>
    <dbReference type="NCBI Taxonomy" id="2287"/>
    <lineage>
        <taxon>Archaea</taxon>
        <taxon>Thermoproteota</taxon>
        <taxon>Thermoprotei</taxon>
        <taxon>Sulfolobales</taxon>
        <taxon>Sulfolobaceae</taxon>
        <taxon>Saccharolobus</taxon>
    </lineage>
</organism>
<dbReference type="EMBL" id="LT549890">
    <property type="protein sequence ID" value="SAI84686.1"/>
    <property type="molecule type" value="Genomic_DNA"/>
</dbReference>
<dbReference type="Proteomes" id="UP000282269">
    <property type="component" value="Chromosome"/>
</dbReference>
<dbReference type="EMBL" id="CP033236">
    <property type="protein sequence ID" value="AZF71404.1"/>
    <property type="molecule type" value="Genomic_DNA"/>
</dbReference>
<dbReference type="EMBL" id="CP011056">
    <property type="protein sequence ID" value="AKA76997.1"/>
    <property type="molecule type" value="Genomic_DNA"/>
</dbReference>
<evidence type="ECO:0000313" key="12">
    <source>
        <dbReference type="EMBL" id="QPG48663.1"/>
    </source>
</evidence>
<evidence type="ECO:0000313" key="11">
    <source>
        <dbReference type="EMBL" id="AZF84432.1"/>
    </source>
</evidence>
<reference evidence="12 25" key="6">
    <citation type="journal article" date="2020" name="Nat. Commun.">
        <title>The structures of two archaeal type IV pili illuminate evolutionary relationships.</title>
        <authorList>
            <person name="Wang F."/>
            <person name="Baquero D.P."/>
            <person name="Su Z."/>
            <person name="Beltran L.C."/>
            <person name="Prangishvili D."/>
            <person name="Krupovic M."/>
            <person name="Egelman E.H."/>
        </authorList>
    </citation>
    <scope>NUCLEOTIDE SEQUENCE [LARGE SCALE GENOMIC DNA]</scope>
    <source>
        <strain evidence="12 25">POZ149</strain>
    </source>
</reference>
<evidence type="ECO:0000259" key="1">
    <source>
        <dbReference type="SMART" id="SM00746"/>
    </source>
</evidence>
<evidence type="ECO:0000313" key="6">
    <source>
        <dbReference type="EMBL" id="AZF71404.1"/>
    </source>
</evidence>
<dbReference type="OrthoDB" id="37890at2157"/>
<dbReference type="EMBL" id="CP033235">
    <property type="protein sequence ID" value="AZF68784.1"/>
    <property type="molecule type" value="Genomic_DNA"/>
</dbReference>
<dbReference type="SMART" id="SM00746">
    <property type="entry name" value="TRASH"/>
    <property type="match status" value="1"/>
</dbReference>
<evidence type="ECO:0000313" key="17">
    <source>
        <dbReference type="Proteomes" id="UP000076770"/>
    </source>
</evidence>
<dbReference type="EMBL" id="CP033239">
    <property type="protein sequence ID" value="AZF79255.1"/>
    <property type="molecule type" value="Genomic_DNA"/>
</dbReference>
<dbReference type="EMBL" id="CP011057">
    <property type="protein sequence ID" value="AKA79689.1"/>
    <property type="molecule type" value="Genomic_DNA"/>
</dbReference>
<dbReference type="Proteomes" id="UP000594632">
    <property type="component" value="Chromosome"/>
</dbReference>
<evidence type="ECO:0000313" key="20">
    <source>
        <dbReference type="Proteomes" id="UP000273194"/>
    </source>
</evidence>
<evidence type="ECO:0000313" key="19">
    <source>
        <dbReference type="Proteomes" id="UP000269431"/>
    </source>
</evidence>
<reference evidence="17" key="2">
    <citation type="submission" date="2016-04" db="EMBL/GenBank/DDBJ databases">
        <authorList>
            <person name="Shah S.A."/>
            <person name="Garrett R.A."/>
        </authorList>
    </citation>
    <scope>NUCLEOTIDE SEQUENCE [LARGE SCALE GENOMIC DNA]</scope>
    <source>
        <strain evidence="17">ATCC 35091 / DSM 1616 / JCM 8930 / NBRC 15331 / P1</strain>
    </source>
</reference>
<evidence type="ECO:0000313" key="18">
    <source>
        <dbReference type="Proteomes" id="UP000267993"/>
    </source>
</evidence>
<reference evidence="2" key="5">
    <citation type="submission" date="2018-10" db="EMBL/GenBank/DDBJ databases">
        <authorList>
            <person name="McCarthy S."/>
            <person name="Gradnigo J."/>
            <person name="Johnson T."/>
            <person name="Payne S."/>
            <person name="Lipzen A."/>
            <person name="Schackwitz W."/>
            <person name="Martin J."/>
            <person name="Moriyama E."/>
            <person name="Blum P."/>
        </authorList>
    </citation>
    <scope>NUCLEOTIDE SEQUENCE</scope>
    <source>
        <strain evidence="2">SARC-B</strain>
        <strain evidence="3">SARC-C</strain>
        <strain evidence="4">SULA</strain>
    </source>
</reference>
<protein>
    <submittedName>
        <fullName evidence="2">TRASH domain-containing protein</fullName>
    </submittedName>
</protein>
<dbReference type="PATRIC" id="fig|2287.6.peg.2159"/>
<dbReference type="Proteomes" id="UP000033057">
    <property type="component" value="Chromosome"/>
</dbReference>
<reference evidence="14 15" key="1">
    <citation type="journal article" date="2015" name="Genome Announc.">
        <title>Complete Genome Sequence of Sulfolobus solfataricus Strain 98/2 and Evolved Derivatives.</title>
        <authorList>
            <person name="McCarthy S."/>
            <person name="Gradnigo J."/>
            <person name="Johnson T."/>
            <person name="Payne S."/>
            <person name="Lipzen A."/>
            <person name="Martin J."/>
            <person name="Schackwitz W."/>
            <person name="Moriyama E."/>
            <person name="Blum P."/>
        </authorList>
    </citation>
    <scope>NUCLEOTIDE SEQUENCE [LARGE SCALE GENOMIC DNA]</scope>
    <source>
        <strain evidence="14">98/2 SULC</strain>
        <strain evidence="2">SARC-B</strain>
        <strain evidence="3">SARC-C</strain>
        <strain evidence="4 16">SULA</strain>
        <strain evidence="15">SULB</strain>
    </source>
</reference>
<dbReference type="Proteomes" id="UP000278715">
    <property type="component" value="Chromosome"/>
</dbReference>
<evidence type="ECO:0000313" key="3">
    <source>
        <dbReference type="EMBL" id="AKA76997.1"/>
    </source>
</evidence>
<sequence>MAEFKSIRQILSIPNFGTCTQCGKEVEYAEFILVHKNKAYLFCSKSCFRKWLRETRVHYGD</sequence>
<dbReference type="Proteomes" id="UP000273194">
    <property type="component" value="Chromosome"/>
</dbReference>
<evidence type="ECO:0000313" key="7">
    <source>
        <dbReference type="EMBL" id="AZF74024.1"/>
    </source>
</evidence>
<dbReference type="Proteomes" id="UP000033085">
    <property type="component" value="Chromosome"/>
</dbReference>
<dbReference type="KEGG" id="ssoa:SULA_2105"/>